<dbReference type="RefSeq" id="WP_060462264.1">
    <property type="nucleotide sequence ID" value="NZ_AP025162.1"/>
</dbReference>
<evidence type="ECO:0000256" key="2">
    <source>
        <dbReference type="ARBA" id="ARBA00022801"/>
    </source>
</evidence>
<comment type="similarity">
    <text evidence="4">Belongs to the cyclic nucleotide phosphodiesterase class-III family.</text>
</comment>
<dbReference type="InterPro" id="IPR040869">
    <property type="entry name" value="CNP_C"/>
</dbReference>
<keyword evidence="2" id="KW-0378">Hydrolase</keyword>
<dbReference type="Pfam" id="PF17839">
    <property type="entry name" value="CNP_C_terminal"/>
    <property type="match status" value="1"/>
</dbReference>
<dbReference type="SUPFAM" id="SSF56300">
    <property type="entry name" value="Metallo-dependent phosphatases"/>
    <property type="match status" value="1"/>
</dbReference>
<dbReference type="GO" id="GO:0046872">
    <property type="term" value="F:metal ion binding"/>
    <property type="evidence" value="ECO:0007669"/>
    <property type="project" value="UniProtKB-KW"/>
</dbReference>
<dbReference type="Proteomes" id="UP000067598">
    <property type="component" value="Unassembled WGS sequence"/>
</dbReference>
<name>A0A120DI39_9LACO</name>
<dbReference type="GO" id="GO:0016787">
    <property type="term" value="F:hydrolase activity"/>
    <property type="evidence" value="ECO:0007669"/>
    <property type="project" value="UniProtKB-KW"/>
</dbReference>
<keyword evidence="3" id="KW-0408">Iron</keyword>
<proteinExistence type="inferred from homology"/>
<evidence type="ECO:0000313" key="7">
    <source>
        <dbReference type="EMBL" id="KWU03451.1"/>
    </source>
</evidence>
<dbReference type="Pfam" id="PF00149">
    <property type="entry name" value="Metallophos"/>
    <property type="match status" value="1"/>
</dbReference>
<dbReference type="Gene3D" id="3.60.21.10">
    <property type="match status" value="1"/>
</dbReference>
<keyword evidence="1" id="KW-0479">Metal-binding</keyword>
<evidence type="ECO:0000259" key="6">
    <source>
        <dbReference type="Pfam" id="PF17839"/>
    </source>
</evidence>
<reference evidence="7 8" key="1">
    <citation type="journal article" date="2016" name="Microbiology (Mosc.)">
        <title>Comparison of Lactobacillus crispatus isolates from Lactobacillus-dominated vaginal microbiomes with isolates from microbiomes containing bacterial vaginosis-associated bacteria.</title>
        <authorList>
            <person name="Abdelmaksoud A.A."/>
            <person name="Koparde V.N."/>
            <person name="Sheth N.U."/>
            <person name="Serrano M.G."/>
            <person name="Glascock A.L."/>
            <person name="Fettweis J.M."/>
            <person name="Strauss Iii J.F."/>
            <person name="Buck G.A."/>
            <person name="Jefferson K.K."/>
        </authorList>
    </citation>
    <scope>NUCLEOTIDE SEQUENCE [LARGE SCALE GENOMIC DNA]</scope>
    <source>
        <strain evidence="7 8">VMC3</strain>
    </source>
</reference>
<sequence length="408" mass="47069">MITSKKKPILWLLSDTHLIADSLHDDGLAFQHMRNTSAGKDLDYQEIALTAFVRKVIQEKPTAVIITGDVTFNGAKISGERLANIFKPLTKNKIAFLVLPGNHDIFDGWARKFKGDHEDYTPQISPAIWKEIFADSYHYALHEDPDSLAYSVNLNKQYRLILADSNIYGKRESQTHPITNGRISESQMNWIEKELIDAQQKQQQVLFFMHHNLYRHNKVIYQGYILDNALALQGLLQKYNVKAVFSGHMHAQNIIGPFANRPIAEVAGACFCMTKQEYGQLYLDEAGMQYQVHSFKMESWLTAEEKQKVPTDFSQYLKHLFFSLDEKQLNQIAQALPDKNDANVVIKFVDQLNWNFFVGESNYSAAQKKEIVNSREYHLIAKYLPGFKRYVDSFLQVEQSSHKLKLKW</sequence>
<evidence type="ECO:0000256" key="1">
    <source>
        <dbReference type="ARBA" id="ARBA00022723"/>
    </source>
</evidence>
<dbReference type="InterPro" id="IPR029052">
    <property type="entry name" value="Metallo-depent_PP-like"/>
</dbReference>
<evidence type="ECO:0000256" key="4">
    <source>
        <dbReference type="ARBA" id="ARBA00025742"/>
    </source>
</evidence>
<evidence type="ECO:0000259" key="5">
    <source>
        <dbReference type="Pfam" id="PF00149"/>
    </source>
</evidence>
<dbReference type="EMBL" id="LJGP01000026">
    <property type="protein sequence ID" value="KWU03451.1"/>
    <property type="molecule type" value="Genomic_DNA"/>
</dbReference>
<dbReference type="PANTHER" id="PTHR42988:SF2">
    <property type="entry name" value="CYCLIC NUCLEOTIDE PHOSPHODIESTERASE CBUA0032-RELATED"/>
    <property type="match status" value="1"/>
</dbReference>
<dbReference type="InterPro" id="IPR050884">
    <property type="entry name" value="CNP_phosphodiesterase-III"/>
</dbReference>
<organism evidence="7 8">
    <name type="scientific">Lactobacillus crispatus</name>
    <dbReference type="NCBI Taxonomy" id="47770"/>
    <lineage>
        <taxon>Bacteria</taxon>
        <taxon>Bacillati</taxon>
        <taxon>Bacillota</taxon>
        <taxon>Bacilli</taxon>
        <taxon>Lactobacillales</taxon>
        <taxon>Lactobacillaceae</taxon>
        <taxon>Lactobacillus</taxon>
    </lineage>
</organism>
<evidence type="ECO:0000256" key="3">
    <source>
        <dbReference type="ARBA" id="ARBA00023004"/>
    </source>
</evidence>
<feature type="domain" description="Cyclic nucleotide phosphodiesterase C-terminal" evidence="6">
    <location>
        <begin position="310"/>
        <end position="396"/>
    </location>
</feature>
<evidence type="ECO:0000313" key="8">
    <source>
        <dbReference type="Proteomes" id="UP000067598"/>
    </source>
</evidence>
<dbReference type="AlphaFoldDB" id="A0A120DI39"/>
<dbReference type="PANTHER" id="PTHR42988">
    <property type="entry name" value="PHOSPHOHYDROLASE"/>
    <property type="match status" value="1"/>
</dbReference>
<gene>
    <name evidence="7" type="ORF">AEL95_07530</name>
</gene>
<comment type="caution">
    <text evidence="7">The sequence shown here is derived from an EMBL/GenBank/DDBJ whole genome shotgun (WGS) entry which is preliminary data.</text>
</comment>
<accession>A0A120DI39</accession>
<feature type="domain" description="Calcineurin-like phosphoesterase" evidence="5">
    <location>
        <begin position="11"/>
        <end position="251"/>
    </location>
</feature>
<dbReference type="InterPro" id="IPR004843">
    <property type="entry name" value="Calcineurin-like_PHP"/>
</dbReference>
<dbReference type="PATRIC" id="fig|47770.28.peg.945"/>
<protein>
    <submittedName>
        <fullName evidence="7">Serine/threonine protein phosphatase</fullName>
    </submittedName>
</protein>